<accession>A0AAN5I4K9</accession>
<feature type="repeat" description="WD" evidence="14">
    <location>
        <begin position="128"/>
        <end position="163"/>
    </location>
</feature>
<evidence type="ECO:0000256" key="13">
    <source>
        <dbReference type="ARBA" id="ARBA00023242"/>
    </source>
</evidence>
<protein>
    <recommendedName>
        <fullName evidence="4">Protein SEC13 homolog</fullName>
    </recommendedName>
</protein>
<dbReference type="InterPro" id="IPR001680">
    <property type="entry name" value="WD40_rpt"/>
</dbReference>
<keyword evidence="13" id="KW-0539">Nucleus</keyword>
<keyword evidence="12" id="KW-0458">Lysosome</keyword>
<dbReference type="AlphaFoldDB" id="A0AAN5I4K9"/>
<name>A0AAN5I4K9_9BILA</name>
<evidence type="ECO:0000256" key="8">
    <source>
        <dbReference type="ARBA" id="ARBA00022816"/>
    </source>
</evidence>
<keyword evidence="8" id="KW-0509">mRNA transport</keyword>
<evidence type="ECO:0000256" key="11">
    <source>
        <dbReference type="ARBA" id="ARBA00023132"/>
    </source>
</evidence>
<evidence type="ECO:0000256" key="2">
    <source>
        <dbReference type="ARBA" id="ARBA00004567"/>
    </source>
</evidence>
<dbReference type="GO" id="GO:0032008">
    <property type="term" value="P:positive regulation of TOR signaling"/>
    <property type="evidence" value="ECO:0007669"/>
    <property type="project" value="TreeGrafter"/>
</dbReference>
<dbReference type="PROSITE" id="PS50082">
    <property type="entry name" value="WD_REPEATS_2"/>
    <property type="match status" value="1"/>
</dbReference>
<evidence type="ECO:0000256" key="6">
    <source>
        <dbReference type="ARBA" id="ARBA00022574"/>
    </source>
</evidence>
<keyword evidence="10" id="KW-0811">Translocation</keyword>
<dbReference type="InterPro" id="IPR037363">
    <property type="entry name" value="Sec13/Seh1_fam"/>
</dbReference>
<gene>
    <name evidence="15" type="ORF">PMAYCL1PPCAC_20746</name>
</gene>
<dbReference type="InterPro" id="IPR015943">
    <property type="entry name" value="WD40/YVTN_repeat-like_dom_sf"/>
</dbReference>
<keyword evidence="7" id="KW-0677">Repeat</keyword>
<dbReference type="GO" id="GO:0030127">
    <property type="term" value="C:COPII vesicle coat"/>
    <property type="evidence" value="ECO:0007669"/>
    <property type="project" value="TreeGrafter"/>
</dbReference>
<dbReference type="PANTHER" id="PTHR11024:SF2">
    <property type="entry name" value="PROTEIN SEC13 HOMOLOG"/>
    <property type="match status" value="1"/>
</dbReference>
<dbReference type="GO" id="GO:0031080">
    <property type="term" value="C:nuclear pore outer ring"/>
    <property type="evidence" value="ECO:0007669"/>
    <property type="project" value="TreeGrafter"/>
</dbReference>
<feature type="non-terminal residue" evidence="15">
    <location>
        <position position="206"/>
    </location>
</feature>
<comment type="subcellular location">
    <subcellularLocation>
        <location evidence="1">Lysosome</location>
    </subcellularLocation>
    <subcellularLocation>
        <location evidence="2">Nucleus</location>
        <location evidence="2">Nuclear pore complex</location>
    </subcellularLocation>
</comment>
<evidence type="ECO:0000256" key="7">
    <source>
        <dbReference type="ARBA" id="ARBA00022737"/>
    </source>
</evidence>
<keyword evidence="11" id="KW-0906">Nuclear pore complex</keyword>
<evidence type="ECO:0000256" key="9">
    <source>
        <dbReference type="ARBA" id="ARBA00022927"/>
    </source>
</evidence>
<evidence type="ECO:0000256" key="12">
    <source>
        <dbReference type="ARBA" id="ARBA00023228"/>
    </source>
</evidence>
<evidence type="ECO:0000256" key="5">
    <source>
        <dbReference type="ARBA" id="ARBA00022448"/>
    </source>
</evidence>
<proteinExistence type="inferred from homology"/>
<dbReference type="Proteomes" id="UP001328107">
    <property type="component" value="Unassembled WGS sequence"/>
</dbReference>
<dbReference type="SUPFAM" id="SSF50978">
    <property type="entry name" value="WD40 repeat-like"/>
    <property type="match status" value="1"/>
</dbReference>
<dbReference type="GO" id="GO:0005764">
    <property type="term" value="C:lysosome"/>
    <property type="evidence" value="ECO:0007669"/>
    <property type="project" value="UniProtKB-SubCell"/>
</dbReference>
<comment type="similarity">
    <text evidence="3">Belongs to the WD repeat SEC13 family.</text>
</comment>
<dbReference type="InterPro" id="IPR036322">
    <property type="entry name" value="WD40_repeat_dom_sf"/>
</dbReference>
<evidence type="ECO:0000313" key="15">
    <source>
        <dbReference type="EMBL" id="GMR50551.1"/>
    </source>
</evidence>
<evidence type="ECO:0000256" key="14">
    <source>
        <dbReference type="PROSITE-ProRule" id="PRU00221"/>
    </source>
</evidence>
<keyword evidence="16" id="KW-1185">Reference proteome</keyword>
<feature type="non-terminal residue" evidence="15">
    <location>
        <position position="1"/>
    </location>
</feature>
<dbReference type="SMART" id="SM00320">
    <property type="entry name" value="WD40"/>
    <property type="match status" value="3"/>
</dbReference>
<dbReference type="GO" id="GO:0005198">
    <property type="term" value="F:structural molecule activity"/>
    <property type="evidence" value="ECO:0007669"/>
    <property type="project" value="InterPro"/>
</dbReference>
<keyword evidence="5" id="KW-0813">Transport</keyword>
<reference evidence="16" key="1">
    <citation type="submission" date="2022-10" db="EMBL/GenBank/DDBJ databases">
        <title>Genome assembly of Pristionchus species.</title>
        <authorList>
            <person name="Yoshida K."/>
            <person name="Sommer R.J."/>
        </authorList>
    </citation>
    <scope>NUCLEOTIDE SEQUENCE [LARGE SCALE GENOMIC DNA]</scope>
    <source>
        <strain evidence="16">RS5460</strain>
    </source>
</reference>
<keyword evidence="9" id="KW-0653">Protein transport</keyword>
<evidence type="ECO:0000256" key="10">
    <source>
        <dbReference type="ARBA" id="ARBA00023010"/>
    </source>
</evidence>
<dbReference type="GO" id="GO:0090114">
    <property type="term" value="P:COPII-coated vesicle budding"/>
    <property type="evidence" value="ECO:0007669"/>
    <property type="project" value="TreeGrafter"/>
</dbReference>
<dbReference type="PANTHER" id="PTHR11024">
    <property type="entry name" value="NUCLEAR PORE COMPLEX PROTEIN SEC13 / SEH1 FAMILY MEMBER"/>
    <property type="match status" value="1"/>
</dbReference>
<organism evidence="15 16">
    <name type="scientific">Pristionchus mayeri</name>
    <dbReference type="NCBI Taxonomy" id="1317129"/>
    <lineage>
        <taxon>Eukaryota</taxon>
        <taxon>Metazoa</taxon>
        <taxon>Ecdysozoa</taxon>
        <taxon>Nematoda</taxon>
        <taxon>Chromadorea</taxon>
        <taxon>Rhabditida</taxon>
        <taxon>Rhabditina</taxon>
        <taxon>Diplogasteromorpha</taxon>
        <taxon>Diplogasteroidea</taxon>
        <taxon>Neodiplogasteridae</taxon>
        <taxon>Pristionchus</taxon>
    </lineage>
</organism>
<sequence>SRQVIFWKGLGGQFTKLHEYAEHEANVNSVAFAPQQYGLMLATASSGGSFAVLTFDYNTGQWSVNRVNQAHEQGVTTISWAPAVSLGAFKGRDECVAPRRLVTAGNDKLVKIWSQSMPGARWTLEKQLAGHTDFVRDVSWNPVIHNDTLTIASCGQDRSLLLWRCRGTGDGEWSCKQLEKADGALWHVSWSQCGKVLALSGEDSKV</sequence>
<evidence type="ECO:0000256" key="1">
    <source>
        <dbReference type="ARBA" id="ARBA00004371"/>
    </source>
</evidence>
<comment type="caution">
    <text evidence="15">The sequence shown here is derived from an EMBL/GenBank/DDBJ whole genome shotgun (WGS) entry which is preliminary data.</text>
</comment>
<dbReference type="GO" id="GO:0006606">
    <property type="term" value="P:protein import into nucleus"/>
    <property type="evidence" value="ECO:0007669"/>
    <property type="project" value="TreeGrafter"/>
</dbReference>
<dbReference type="EMBL" id="BTRK01000004">
    <property type="protein sequence ID" value="GMR50551.1"/>
    <property type="molecule type" value="Genomic_DNA"/>
</dbReference>
<keyword evidence="6 14" id="KW-0853">WD repeat</keyword>
<evidence type="ECO:0000256" key="4">
    <source>
        <dbReference type="ARBA" id="ARBA00019195"/>
    </source>
</evidence>
<dbReference type="Pfam" id="PF00400">
    <property type="entry name" value="WD40"/>
    <property type="match status" value="2"/>
</dbReference>
<evidence type="ECO:0000313" key="16">
    <source>
        <dbReference type="Proteomes" id="UP001328107"/>
    </source>
</evidence>
<dbReference type="Gene3D" id="2.130.10.10">
    <property type="entry name" value="YVTN repeat-like/Quinoprotein amine dehydrogenase"/>
    <property type="match status" value="1"/>
</dbReference>
<dbReference type="GO" id="GO:0032527">
    <property type="term" value="P:protein exit from endoplasmic reticulum"/>
    <property type="evidence" value="ECO:0007669"/>
    <property type="project" value="TreeGrafter"/>
</dbReference>
<evidence type="ECO:0000256" key="3">
    <source>
        <dbReference type="ARBA" id="ARBA00010102"/>
    </source>
</evidence>
<dbReference type="GO" id="GO:0051028">
    <property type="term" value="P:mRNA transport"/>
    <property type="evidence" value="ECO:0007669"/>
    <property type="project" value="UniProtKB-KW"/>
</dbReference>